<dbReference type="SMART" id="SM00271">
    <property type="entry name" value="DnaJ"/>
    <property type="match status" value="1"/>
</dbReference>
<keyword evidence="5" id="KW-1185">Reference proteome</keyword>
<proteinExistence type="predicted"/>
<feature type="compositionally biased region" description="Basic and acidic residues" evidence="1">
    <location>
        <begin position="666"/>
        <end position="678"/>
    </location>
</feature>
<feature type="compositionally biased region" description="Pro residues" evidence="1">
    <location>
        <begin position="656"/>
        <end position="665"/>
    </location>
</feature>
<keyword evidence="2" id="KW-0472">Membrane</keyword>
<dbReference type="EMBL" id="KB822713">
    <property type="protein sequence ID" value="ETN44901.1"/>
    <property type="molecule type" value="Genomic_DNA"/>
</dbReference>
<gene>
    <name evidence="4" type="ORF">HMPREF1541_09776</name>
</gene>
<dbReference type="PROSITE" id="PS50076">
    <property type="entry name" value="DNAJ_2"/>
    <property type="match status" value="1"/>
</dbReference>
<organism evidence="4 5">
    <name type="scientific">Cyphellophora europaea (strain CBS 101466)</name>
    <name type="common">Phialophora europaea</name>
    <dbReference type="NCBI Taxonomy" id="1220924"/>
    <lineage>
        <taxon>Eukaryota</taxon>
        <taxon>Fungi</taxon>
        <taxon>Dikarya</taxon>
        <taxon>Ascomycota</taxon>
        <taxon>Pezizomycotina</taxon>
        <taxon>Eurotiomycetes</taxon>
        <taxon>Chaetothyriomycetidae</taxon>
        <taxon>Chaetothyriales</taxon>
        <taxon>Cyphellophoraceae</taxon>
        <taxon>Cyphellophora</taxon>
    </lineage>
</organism>
<evidence type="ECO:0000313" key="4">
    <source>
        <dbReference type="EMBL" id="ETN44901.1"/>
    </source>
</evidence>
<dbReference type="Gene3D" id="1.10.287.110">
    <property type="entry name" value="DnaJ domain"/>
    <property type="match status" value="1"/>
</dbReference>
<feature type="region of interest" description="Disordered" evidence="1">
    <location>
        <begin position="764"/>
        <end position="821"/>
    </location>
</feature>
<feature type="compositionally biased region" description="Low complexity" evidence="1">
    <location>
        <begin position="600"/>
        <end position="610"/>
    </location>
</feature>
<feature type="domain" description="J" evidence="3">
    <location>
        <begin position="824"/>
        <end position="896"/>
    </location>
</feature>
<dbReference type="SUPFAM" id="SSF46565">
    <property type="entry name" value="Chaperone J-domain"/>
    <property type="match status" value="1"/>
</dbReference>
<protein>
    <recommendedName>
        <fullName evidence="3">J domain-containing protein</fullName>
    </recommendedName>
</protein>
<feature type="transmembrane region" description="Helical" evidence="2">
    <location>
        <begin position="107"/>
        <end position="130"/>
    </location>
</feature>
<evidence type="ECO:0000313" key="5">
    <source>
        <dbReference type="Proteomes" id="UP000030752"/>
    </source>
</evidence>
<feature type="compositionally biased region" description="Pro residues" evidence="1">
    <location>
        <begin position="812"/>
        <end position="821"/>
    </location>
</feature>
<feature type="transmembrane region" description="Helical" evidence="2">
    <location>
        <begin position="150"/>
        <end position="171"/>
    </location>
</feature>
<dbReference type="OrthoDB" id="10250354at2759"/>
<keyword evidence="2" id="KW-1133">Transmembrane helix</keyword>
<dbReference type="STRING" id="1220924.W2S887"/>
<dbReference type="InterPro" id="IPR036869">
    <property type="entry name" value="J_dom_sf"/>
</dbReference>
<feature type="compositionally biased region" description="Basic and acidic residues" evidence="1">
    <location>
        <begin position="641"/>
        <end position="655"/>
    </location>
</feature>
<accession>W2S887</accession>
<dbReference type="CDD" id="cd06257">
    <property type="entry name" value="DnaJ"/>
    <property type="match status" value="1"/>
</dbReference>
<feature type="compositionally biased region" description="Basic and acidic residues" evidence="1">
    <location>
        <begin position="368"/>
        <end position="385"/>
    </location>
</feature>
<dbReference type="PRINTS" id="PR00625">
    <property type="entry name" value="JDOMAIN"/>
</dbReference>
<evidence type="ECO:0000259" key="3">
    <source>
        <dbReference type="PROSITE" id="PS50076"/>
    </source>
</evidence>
<dbReference type="Proteomes" id="UP000030752">
    <property type="component" value="Unassembled WGS sequence"/>
</dbReference>
<feature type="region of interest" description="Disordered" evidence="1">
    <location>
        <begin position="248"/>
        <end position="269"/>
    </location>
</feature>
<dbReference type="Pfam" id="PF00226">
    <property type="entry name" value="DnaJ"/>
    <property type="match status" value="1"/>
</dbReference>
<dbReference type="InterPro" id="IPR050817">
    <property type="entry name" value="DjlA_DnaK_co-chaperone"/>
</dbReference>
<keyword evidence="2" id="KW-0812">Transmembrane</keyword>
<feature type="compositionally biased region" description="Basic and acidic residues" evidence="1">
    <location>
        <begin position="478"/>
        <end position="488"/>
    </location>
</feature>
<feature type="compositionally biased region" description="Basic and acidic residues" evidence="1">
    <location>
        <begin position="401"/>
        <end position="427"/>
    </location>
</feature>
<name>W2S887_CYPE1</name>
<feature type="compositionally biased region" description="Polar residues" evidence="1">
    <location>
        <begin position="625"/>
        <end position="639"/>
    </location>
</feature>
<evidence type="ECO:0000256" key="2">
    <source>
        <dbReference type="SAM" id="Phobius"/>
    </source>
</evidence>
<feature type="compositionally biased region" description="Basic and acidic residues" evidence="1">
    <location>
        <begin position="564"/>
        <end position="573"/>
    </location>
</feature>
<feature type="region of interest" description="Disordered" evidence="1">
    <location>
        <begin position="298"/>
        <end position="741"/>
    </location>
</feature>
<feature type="transmembrane region" description="Helical" evidence="2">
    <location>
        <begin position="183"/>
        <end position="202"/>
    </location>
</feature>
<dbReference type="VEuPathDB" id="FungiDB:HMPREF1541_09776"/>
<feature type="compositionally biased region" description="Basic and acidic residues" evidence="1">
    <location>
        <begin position="519"/>
        <end position="535"/>
    </location>
</feature>
<dbReference type="GeneID" id="19977115"/>
<evidence type="ECO:0000256" key="1">
    <source>
        <dbReference type="SAM" id="MobiDB-lite"/>
    </source>
</evidence>
<feature type="compositionally biased region" description="Low complexity" evidence="1">
    <location>
        <begin position="709"/>
        <end position="736"/>
    </location>
</feature>
<dbReference type="AlphaFoldDB" id="W2S887"/>
<sequence>MERLEFVRQASIGKAKTLVRLALAYISLPKKLPFEYAFVKFQYPAGWYMEWLERFLPYTEWDILCWHGECHFYNWQDSFFPRTLMKANMQAQTAKAFYQSLWMRNELVIRTVALPLLALVAFIVLVWALVCVLELVTCLIRLLDQGLSMLIRKLAAPVLAAVQGSIAGFFATIKFMVMVFKILLVYPFFAASGIVYLVYVSYVSLDILLQGCKALRDLMTNFVMLTTQTFLETLEEIRSKLESGTAEDVLDNGVDPTSETHPEPTTTPTIITITTNQRSAATATASKLEADTIHITAGKNYSSGQGGRRRFSVRSPGVSNNLGATSGEDLHATPFHNPRFAERESPIRTEAPNNRKPHTTETSAQVPTEHKIPEASVKSTEDKPCPESVSDFGTTAAYPRDSYKQNTEKVSRRPVTKETESKSECDKLATSSTATPRDRTREDRTAPASRPKVNPDARPRGHRKARPESMADLGDGADIFRKYSEAQKSKKSPPRGPKCSSRSGFPDDKAGKPPQPEVKPQENTRSAYEKQESKGKGAAFSDFMKNMIDEANSYRQQTFAQPQAKREDTRSAYEEPQSTNRETWFESIVDSIINDDKSTQRQAPPQAQPREQPKPKSDYVRQGYQAYNPSNSGPQPRTQSQHRESYRKPHVEERPPPQQYQPYSPPRRDHTRRSDTRPKATSYRLSQTYAEREAESRYYSPDGFKREPGWSSSGGAYSFGGSRSTNTGGSRSTNTGAYSNHNNERSASFDFNFGNDANFNFQFGGGGGGSSSNSNAHYAGSHHRRPPTPVEEEEYDTTPPRFDYSRHHHFPSAPPPAPEPPVFNPYQVLNLARTANFSQIKKAYHKLSLQHHPDKNKGKFRSEAQRAAGEEKMKAVNRAKALLEDPVRRWVYHHRGLQDAEHDPLVDAVRRDERFQAGEAVMDGWFVAGIW</sequence>
<feature type="compositionally biased region" description="Low complexity" evidence="1">
    <location>
        <begin position="256"/>
        <end position="269"/>
    </location>
</feature>
<dbReference type="InterPro" id="IPR001623">
    <property type="entry name" value="DnaJ_domain"/>
</dbReference>
<feature type="compositionally biased region" description="Basic and acidic residues" evidence="1">
    <location>
        <begin position="436"/>
        <end position="445"/>
    </location>
</feature>
<dbReference type="InParanoid" id="W2S887"/>
<dbReference type="HOGENOM" id="CLU_314228_0_0_1"/>
<dbReference type="RefSeq" id="XP_008712671.1">
    <property type="nucleotide sequence ID" value="XM_008714449.1"/>
</dbReference>
<dbReference type="PANTHER" id="PTHR24074">
    <property type="entry name" value="CO-CHAPERONE PROTEIN DJLA"/>
    <property type="match status" value="1"/>
</dbReference>
<reference evidence="4 5" key="1">
    <citation type="submission" date="2013-03" db="EMBL/GenBank/DDBJ databases">
        <title>The Genome Sequence of Phialophora europaea CBS 101466.</title>
        <authorList>
            <consortium name="The Broad Institute Genomics Platform"/>
            <person name="Cuomo C."/>
            <person name="de Hoog S."/>
            <person name="Gorbushina A."/>
            <person name="Walker B."/>
            <person name="Young S.K."/>
            <person name="Zeng Q."/>
            <person name="Gargeya S."/>
            <person name="Fitzgerald M."/>
            <person name="Haas B."/>
            <person name="Abouelleil A."/>
            <person name="Allen A.W."/>
            <person name="Alvarado L."/>
            <person name="Arachchi H.M."/>
            <person name="Berlin A.M."/>
            <person name="Chapman S.B."/>
            <person name="Gainer-Dewar J."/>
            <person name="Goldberg J."/>
            <person name="Griggs A."/>
            <person name="Gujja S."/>
            <person name="Hansen M."/>
            <person name="Howarth C."/>
            <person name="Imamovic A."/>
            <person name="Ireland A."/>
            <person name="Larimer J."/>
            <person name="McCowan C."/>
            <person name="Murphy C."/>
            <person name="Pearson M."/>
            <person name="Poon T.W."/>
            <person name="Priest M."/>
            <person name="Roberts A."/>
            <person name="Saif S."/>
            <person name="Shea T."/>
            <person name="Sisk P."/>
            <person name="Sykes S."/>
            <person name="Wortman J."/>
            <person name="Nusbaum C."/>
            <person name="Birren B."/>
        </authorList>
    </citation>
    <scope>NUCLEOTIDE SEQUENCE [LARGE SCALE GENOMIC DNA]</scope>
    <source>
        <strain evidence="4 5">CBS 101466</strain>
    </source>
</reference>